<evidence type="ECO:0000313" key="1">
    <source>
        <dbReference type="EMBL" id="QPG72977.1"/>
    </source>
</evidence>
<reference evidence="1" key="1">
    <citation type="submission" date="2020-10" db="EMBL/GenBank/DDBJ databases">
        <authorList>
            <person name="Roach M.J.R."/>
        </authorList>
    </citation>
    <scope>NUCLEOTIDE SEQUENCE</scope>
    <source>
        <strain evidence="1">CBS 1945</strain>
    </source>
</reference>
<accession>A0A875RSY2</accession>
<dbReference type="InterPro" id="IPR036291">
    <property type="entry name" value="NAD(P)-bd_dom_sf"/>
</dbReference>
<evidence type="ECO:0000313" key="2">
    <source>
        <dbReference type="Proteomes" id="UP000662931"/>
    </source>
</evidence>
<dbReference type="SUPFAM" id="SSF51735">
    <property type="entry name" value="NAD(P)-binding Rossmann-fold domains"/>
    <property type="match status" value="1"/>
</dbReference>
<dbReference type="GeneID" id="62193682"/>
<dbReference type="Proteomes" id="UP000662931">
    <property type="component" value="Chromosome 1"/>
</dbReference>
<organism evidence="1 2">
    <name type="scientific">Eeniella nana</name>
    <name type="common">Yeast</name>
    <name type="synonym">Brettanomyces nanus</name>
    <dbReference type="NCBI Taxonomy" id="13502"/>
    <lineage>
        <taxon>Eukaryota</taxon>
        <taxon>Fungi</taxon>
        <taxon>Dikarya</taxon>
        <taxon>Ascomycota</taxon>
        <taxon>Saccharomycotina</taxon>
        <taxon>Pichiomycetes</taxon>
        <taxon>Pichiales</taxon>
        <taxon>Pichiaceae</taxon>
        <taxon>Brettanomyces</taxon>
    </lineage>
</organism>
<protein>
    <submittedName>
        <fullName evidence="1">Uncharacterized protein</fullName>
    </submittedName>
</protein>
<dbReference type="OrthoDB" id="3988164at2759"/>
<name>A0A875RSY2_EENNA</name>
<sequence length="244" mass="27319">MSKACDKFEKVALINNANSPIGKEITKLLAKRSVKVYAVDRDSLFYIDELLKNNPEMESNISPILLSKNKTVTDLSDLLTREGTANVHIVVDLNLSENELVTDDFKFVSNLIDSSLVGESCVFCFGNVNAINSPSVLKAANEFIDVVQNEVEAKLGEQHSAVINLFDPRALSRYNPEDIASFYINSLIRCSYRVSRIGNLKDVLYTAMYYGLPLNAYKYMEETGQMLEDWTSPNLNDVGEPELL</sequence>
<proteinExistence type="predicted"/>
<keyword evidence="2" id="KW-1185">Reference proteome</keyword>
<dbReference type="KEGG" id="bnn:FOA43_000281"/>
<dbReference type="RefSeq" id="XP_038776542.1">
    <property type="nucleotide sequence ID" value="XM_038920614.1"/>
</dbReference>
<dbReference type="EMBL" id="CP064812">
    <property type="protein sequence ID" value="QPG72977.1"/>
    <property type="molecule type" value="Genomic_DNA"/>
</dbReference>
<dbReference type="AlphaFoldDB" id="A0A875RSY2"/>
<gene>
    <name evidence="1" type="ORF">FOA43_000281</name>
</gene>